<keyword evidence="1" id="KW-0472">Membrane</keyword>
<accession>A0A1J5QZG7</accession>
<dbReference type="InterPro" id="IPR031982">
    <property type="entry name" value="PilE-like"/>
</dbReference>
<dbReference type="Gene3D" id="3.30.700.10">
    <property type="entry name" value="Glycoprotein, Type 4 Pilin"/>
    <property type="match status" value="1"/>
</dbReference>
<name>A0A1J5QZG7_9ZZZZ</name>
<evidence type="ECO:0000256" key="1">
    <source>
        <dbReference type="SAM" id="Phobius"/>
    </source>
</evidence>
<dbReference type="PANTHER" id="PTHR30093:SF47">
    <property type="entry name" value="TYPE IV PILUS NON-CORE MINOR PILIN PILE"/>
    <property type="match status" value="1"/>
</dbReference>
<reference evidence="2" key="1">
    <citation type="submission" date="2016-10" db="EMBL/GenBank/DDBJ databases">
        <title>Sequence of Gallionella enrichment culture.</title>
        <authorList>
            <person name="Poehlein A."/>
            <person name="Muehling M."/>
            <person name="Daniel R."/>
        </authorList>
    </citation>
    <scope>NUCLEOTIDE SEQUENCE</scope>
</reference>
<organism evidence="2">
    <name type="scientific">mine drainage metagenome</name>
    <dbReference type="NCBI Taxonomy" id="410659"/>
    <lineage>
        <taxon>unclassified sequences</taxon>
        <taxon>metagenomes</taxon>
        <taxon>ecological metagenomes</taxon>
    </lineage>
</organism>
<keyword evidence="1" id="KW-1133">Transmembrane helix</keyword>
<dbReference type="SUPFAM" id="SSF54523">
    <property type="entry name" value="Pili subunits"/>
    <property type="match status" value="1"/>
</dbReference>
<dbReference type="EMBL" id="MLJW01000343">
    <property type="protein sequence ID" value="OIQ89118.1"/>
    <property type="molecule type" value="Genomic_DNA"/>
</dbReference>
<dbReference type="Pfam" id="PF07963">
    <property type="entry name" value="N_methyl"/>
    <property type="match status" value="1"/>
</dbReference>
<dbReference type="NCBIfam" id="TIGR02532">
    <property type="entry name" value="IV_pilin_GFxxxE"/>
    <property type="match status" value="1"/>
</dbReference>
<dbReference type="InterPro" id="IPR045584">
    <property type="entry name" value="Pilin-like"/>
</dbReference>
<keyword evidence="1" id="KW-0812">Transmembrane</keyword>
<dbReference type="GO" id="GO:0043683">
    <property type="term" value="P:type IV pilus assembly"/>
    <property type="evidence" value="ECO:0007669"/>
    <property type="project" value="InterPro"/>
</dbReference>
<feature type="transmembrane region" description="Helical" evidence="1">
    <location>
        <begin position="12"/>
        <end position="34"/>
    </location>
</feature>
<proteinExistence type="predicted"/>
<sequence>MMDNQDRYKGFTLIELMIVVVIAAVLAAIALPAYNDSVRKSRRTAAKTAVLDMASREEKFYTTNNAYTSTASDMGYAALPAAIPDASANYYQLSVVTDNTTNPPTFTATATAQGDQTKDGCGNFAVNSLGVKSASGGTLTVADCW</sequence>
<dbReference type="InterPro" id="IPR012902">
    <property type="entry name" value="N_methyl_site"/>
</dbReference>
<protein>
    <submittedName>
        <fullName evidence="2">Fimbrial protein</fullName>
    </submittedName>
</protein>
<comment type="caution">
    <text evidence="2">The sequence shown here is derived from an EMBL/GenBank/DDBJ whole genome shotgun (WGS) entry which is preliminary data.</text>
</comment>
<dbReference type="AlphaFoldDB" id="A0A1J5QZG7"/>
<dbReference type="PANTHER" id="PTHR30093">
    <property type="entry name" value="GENERAL SECRETION PATHWAY PROTEIN G"/>
    <property type="match status" value="1"/>
</dbReference>
<dbReference type="PROSITE" id="PS00409">
    <property type="entry name" value="PROKAR_NTER_METHYL"/>
    <property type="match status" value="1"/>
</dbReference>
<gene>
    <name evidence="2" type="primary">pilE1_6</name>
    <name evidence="2" type="ORF">GALL_289830</name>
</gene>
<dbReference type="Pfam" id="PF16732">
    <property type="entry name" value="ComP_DUS"/>
    <property type="match status" value="1"/>
</dbReference>
<evidence type="ECO:0000313" key="2">
    <source>
        <dbReference type="EMBL" id="OIQ89118.1"/>
    </source>
</evidence>